<dbReference type="GO" id="GO:0015833">
    <property type="term" value="P:peptide transport"/>
    <property type="evidence" value="ECO:0007669"/>
    <property type="project" value="TreeGrafter"/>
</dbReference>
<evidence type="ECO:0000313" key="7">
    <source>
        <dbReference type="EMBL" id="KPL55287.1"/>
    </source>
</evidence>
<dbReference type="InterPro" id="IPR039424">
    <property type="entry name" value="SBP_5"/>
</dbReference>
<dbReference type="PIRSF" id="PIRSF002741">
    <property type="entry name" value="MppA"/>
    <property type="match status" value="1"/>
</dbReference>
<dbReference type="PANTHER" id="PTHR30290:SF9">
    <property type="entry name" value="OLIGOPEPTIDE-BINDING PROTEIN APPA"/>
    <property type="match status" value="1"/>
</dbReference>
<keyword evidence="4 5" id="KW-0732">Signal</keyword>
<evidence type="ECO:0000256" key="4">
    <source>
        <dbReference type="ARBA" id="ARBA00022729"/>
    </source>
</evidence>
<comment type="subcellular location">
    <subcellularLocation>
        <location evidence="1">Periplasm</location>
    </subcellularLocation>
</comment>
<name>A0A0P6W808_9HYPH</name>
<dbReference type="Proteomes" id="UP000048984">
    <property type="component" value="Unassembled WGS sequence"/>
</dbReference>
<dbReference type="GO" id="GO:1904680">
    <property type="term" value="F:peptide transmembrane transporter activity"/>
    <property type="evidence" value="ECO:0007669"/>
    <property type="project" value="TreeGrafter"/>
</dbReference>
<reference evidence="7 8" key="1">
    <citation type="submission" date="2015-09" db="EMBL/GenBank/DDBJ databases">
        <authorList>
            <person name="Jackson K.R."/>
            <person name="Lunt B.L."/>
            <person name="Fisher J.N.B."/>
            <person name="Gardner A.V."/>
            <person name="Bailey M.E."/>
            <person name="Deus L.M."/>
            <person name="Earl A.S."/>
            <person name="Gibby P.D."/>
            <person name="Hartmann K.A."/>
            <person name="Liu J.E."/>
            <person name="Manci A.M."/>
            <person name="Nielsen D.A."/>
            <person name="Solomon M.B."/>
            <person name="Breakwell D.P."/>
            <person name="Burnett S.H."/>
            <person name="Grose J.H."/>
        </authorList>
    </citation>
    <scope>NUCLEOTIDE SEQUENCE [LARGE SCALE GENOMIC DNA]</scope>
    <source>
        <strain evidence="7 8">16</strain>
    </source>
</reference>
<dbReference type="EMBL" id="LJYW01000001">
    <property type="protein sequence ID" value="KPL55287.1"/>
    <property type="molecule type" value="Genomic_DNA"/>
</dbReference>
<evidence type="ECO:0000313" key="8">
    <source>
        <dbReference type="Proteomes" id="UP000048984"/>
    </source>
</evidence>
<dbReference type="Gene3D" id="3.10.105.10">
    <property type="entry name" value="Dipeptide-binding Protein, Domain 3"/>
    <property type="match status" value="1"/>
</dbReference>
<comment type="similarity">
    <text evidence="2">Belongs to the bacterial solute-binding protein 5 family.</text>
</comment>
<evidence type="ECO:0000256" key="1">
    <source>
        <dbReference type="ARBA" id="ARBA00004418"/>
    </source>
</evidence>
<organism evidence="7 8">
    <name type="scientific">Prosthecodimorpha hirschii</name>
    <dbReference type="NCBI Taxonomy" id="665126"/>
    <lineage>
        <taxon>Bacteria</taxon>
        <taxon>Pseudomonadati</taxon>
        <taxon>Pseudomonadota</taxon>
        <taxon>Alphaproteobacteria</taxon>
        <taxon>Hyphomicrobiales</taxon>
        <taxon>Ancalomicrobiaceae</taxon>
        <taxon>Prosthecodimorpha</taxon>
    </lineage>
</organism>
<dbReference type="GO" id="GO:0030288">
    <property type="term" value="C:outer membrane-bounded periplasmic space"/>
    <property type="evidence" value="ECO:0007669"/>
    <property type="project" value="UniProtKB-ARBA"/>
</dbReference>
<comment type="caution">
    <text evidence="7">The sequence shown here is derived from an EMBL/GenBank/DDBJ whole genome shotgun (WGS) entry which is preliminary data.</text>
</comment>
<dbReference type="STRING" id="665126.ABB55_26165"/>
<protein>
    <submittedName>
        <fullName evidence="7">ABC transporter substrate-binding protein</fullName>
    </submittedName>
</protein>
<gene>
    <name evidence="7" type="ORF">ABB55_26165</name>
</gene>
<feature type="chain" id="PRO_5006132186" evidence="5">
    <location>
        <begin position="27"/>
        <end position="509"/>
    </location>
</feature>
<feature type="signal peptide" evidence="5">
    <location>
        <begin position="1"/>
        <end position="26"/>
    </location>
</feature>
<proteinExistence type="inferred from homology"/>
<dbReference type="InterPro" id="IPR030678">
    <property type="entry name" value="Peptide/Ni-bd"/>
</dbReference>
<dbReference type="GO" id="GO:0043190">
    <property type="term" value="C:ATP-binding cassette (ABC) transporter complex"/>
    <property type="evidence" value="ECO:0007669"/>
    <property type="project" value="InterPro"/>
</dbReference>
<dbReference type="RefSeq" id="WP_054361453.1">
    <property type="nucleotide sequence ID" value="NZ_JAPCYQ010000001.1"/>
</dbReference>
<sequence length="509" mass="56140">MVAIERGSLWVLAAAMALGLPGAALAGKANDTLVYASDSEPENISPYHNNVREGVIIARHAWETLVHRNPKTGAYEPYLATSWTWVDPVTLDLDLRKGVTFHDGSPFTADDVVFTFNYVLTPEAKVVTKQNVSWMASTEKLDDYKVRIKLKGPFPAALEYLAGPTPIFPAAYFKKVGLDGFAKAPVGTGPYRITSVDSGKGVKLEKSKTYWKGSPLGDVAIGKLEFRVIPDGDTRMAELMTGGVDWIWRVPTDQAKQLESVPNVTVLAAETMRVGFLQFDAIGRSDSNTPLKNEKVRQAISHAIDRKAMVDNLVRGGARVMNSACFIDQTGCTDEGVPRYAYDPAKAKALLAEAGYPNGFDIEFYAYRERDYAEAVIGYLRAVGIRAKLNYLKYGALRELNRAGKVPIYYQTWGSFSVGDASAFTGVWFKGDEDDMSRDASIKALLDKADTTIDLAERKKTYQEALSAIAAKAYLFPLFSYSTNYAFSSDLAFAAQPDEMPRFYAARWK</sequence>
<dbReference type="Pfam" id="PF00496">
    <property type="entry name" value="SBP_bac_5"/>
    <property type="match status" value="1"/>
</dbReference>
<dbReference type="PANTHER" id="PTHR30290">
    <property type="entry name" value="PERIPLASMIC BINDING COMPONENT OF ABC TRANSPORTER"/>
    <property type="match status" value="1"/>
</dbReference>
<dbReference type="CDD" id="cd08515">
    <property type="entry name" value="PBP2_NikA_DppA_OppA_like_10"/>
    <property type="match status" value="1"/>
</dbReference>
<feature type="domain" description="Solute-binding protein family 5" evidence="6">
    <location>
        <begin position="75"/>
        <end position="432"/>
    </location>
</feature>
<reference evidence="7 8" key="2">
    <citation type="submission" date="2015-10" db="EMBL/GenBank/DDBJ databases">
        <title>Draft Genome Sequence of Prosthecomicrobium hirschii ATCC 27832.</title>
        <authorList>
            <person name="Daniel J."/>
            <person name="Givan S.A."/>
            <person name="Brun Y.V."/>
            <person name="Brown P.J."/>
        </authorList>
    </citation>
    <scope>NUCLEOTIDE SEQUENCE [LARGE SCALE GENOMIC DNA]</scope>
    <source>
        <strain evidence="7 8">16</strain>
    </source>
</reference>
<dbReference type="InterPro" id="IPR000914">
    <property type="entry name" value="SBP_5_dom"/>
</dbReference>
<accession>A0A0P6W808</accession>
<dbReference type="AlphaFoldDB" id="A0A0P6W808"/>
<evidence type="ECO:0000259" key="6">
    <source>
        <dbReference type="Pfam" id="PF00496"/>
    </source>
</evidence>
<evidence type="ECO:0000256" key="2">
    <source>
        <dbReference type="ARBA" id="ARBA00005695"/>
    </source>
</evidence>
<dbReference type="OrthoDB" id="9803988at2"/>
<dbReference type="SUPFAM" id="SSF53850">
    <property type="entry name" value="Periplasmic binding protein-like II"/>
    <property type="match status" value="1"/>
</dbReference>
<evidence type="ECO:0000256" key="3">
    <source>
        <dbReference type="ARBA" id="ARBA00022448"/>
    </source>
</evidence>
<evidence type="ECO:0000256" key="5">
    <source>
        <dbReference type="SAM" id="SignalP"/>
    </source>
</evidence>
<keyword evidence="8" id="KW-1185">Reference proteome</keyword>
<dbReference type="Gene3D" id="3.90.76.10">
    <property type="entry name" value="Dipeptide-binding Protein, Domain 1"/>
    <property type="match status" value="1"/>
</dbReference>
<keyword evidence="3" id="KW-0813">Transport</keyword>
<dbReference type="Gene3D" id="3.40.190.10">
    <property type="entry name" value="Periplasmic binding protein-like II"/>
    <property type="match status" value="1"/>
</dbReference>